<dbReference type="AlphaFoldDB" id="A0AAD9FH16"/>
<sequence>MEVVKEPDGKRSEAEAKEAPEGVPVEEQPGFVKGKKGPDGEWVSRDKSTKAAKTASRSTRVEADLK</sequence>
<dbReference type="EMBL" id="JASDAP010000005">
    <property type="protein sequence ID" value="KAK1902377.1"/>
    <property type="molecule type" value="Genomic_DNA"/>
</dbReference>
<keyword evidence="2" id="KW-0251">Elongation factor</keyword>
<name>A0AAD9FH16_DISEL</name>
<dbReference type="Proteomes" id="UP001228049">
    <property type="component" value="Unassembled WGS sequence"/>
</dbReference>
<comment type="caution">
    <text evidence="2">The sequence shown here is derived from an EMBL/GenBank/DDBJ whole genome shotgun (WGS) entry which is preliminary data.</text>
</comment>
<organism evidence="2 3">
    <name type="scientific">Dissostichus eleginoides</name>
    <name type="common">Patagonian toothfish</name>
    <name type="synonym">Dissostichus amissus</name>
    <dbReference type="NCBI Taxonomy" id="100907"/>
    <lineage>
        <taxon>Eukaryota</taxon>
        <taxon>Metazoa</taxon>
        <taxon>Chordata</taxon>
        <taxon>Craniata</taxon>
        <taxon>Vertebrata</taxon>
        <taxon>Euteleostomi</taxon>
        <taxon>Actinopterygii</taxon>
        <taxon>Neopterygii</taxon>
        <taxon>Teleostei</taxon>
        <taxon>Neoteleostei</taxon>
        <taxon>Acanthomorphata</taxon>
        <taxon>Eupercaria</taxon>
        <taxon>Perciformes</taxon>
        <taxon>Notothenioidei</taxon>
        <taxon>Nototheniidae</taxon>
        <taxon>Dissostichus</taxon>
    </lineage>
</organism>
<dbReference type="GO" id="GO:0003746">
    <property type="term" value="F:translation elongation factor activity"/>
    <property type="evidence" value="ECO:0007669"/>
    <property type="project" value="UniProtKB-KW"/>
</dbReference>
<proteinExistence type="predicted"/>
<reference evidence="2" key="1">
    <citation type="submission" date="2023-04" db="EMBL/GenBank/DDBJ databases">
        <title>Chromosome-level genome of Chaenocephalus aceratus.</title>
        <authorList>
            <person name="Park H."/>
        </authorList>
    </citation>
    <scope>NUCLEOTIDE SEQUENCE</scope>
    <source>
        <strain evidence="2">DE</strain>
        <tissue evidence="2">Muscle</tissue>
    </source>
</reference>
<keyword evidence="3" id="KW-1185">Reference proteome</keyword>
<feature type="compositionally biased region" description="Basic and acidic residues" evidence="1">
    <location>
        <begin position="36"/>
        <end position="49"/>
    </location>
</feature>
<evidence type="ECO:0000256" key="1">
    <source>
        <dbReference type="SAM" id="MobiDB-lite"/>
    </source>
</evidence>
<feature type="region of interest" description="Disordered" evidence="1">
    <location>
        <begin position="1"/>
        <end position="66"/>
    </location>
</feature>
<evidence type="ECO:0000313" key="3">
    <source>
        <dbReference type="Proteomes" id="UP001228049"/>
    </source>
</evidence>
<keyword evidence="2" id="KW-0648">Protein biosynthesis</keyword>
<accession>A0AAD9FH16</accession>
<feature type="compositionally biased region" description="Basic and acidic residues" evidence="1">
    <location>
        <begin position="1"/>
        <end position="20"/>
    </location>
</feature>
<evidence type="ECO:0000313" key="2">
    <source>
        <dbReference type="EMBL" id="KAK1902377.1"/>
    </source>
</evidence>
<gene>
    <name evidence="2" type="ORF">KUDE01_005341</name>
</gene>
<protein>
    <submittedName>
        <fullName evidence="2">Transcription elongation factor GreA</fullName>
    </submittedName>
</protein>